<keyword evidence="2" id="KW-1185">Reference proteome</keyword>
<comment type="caution">
    <text evidence="1">The sequence shown here is derived from an EMBL/GenBank/DDBJ whole genome shotgun (WGS) entry which is preliminary data.</text>
</comment>
<evidence type="ECO:0000313" key="1">
    <source>
        <dbReference type="EMBL" id="MBB3064697.1"/>
    </source>
</evidence>
<evidence type="ECO:0000313" key="2">
    <source>
        <dbReference type="Proteomes" id="UP000581135"/>
    </source>
</evidence>
<sequence length="350" mass="38208">MKITLLARYGRLGASSRLRCHDLVPLLESRGVACRTQVLFPDSYVEALYQGRRYGAAKVTGHYADRWQALRQLPAKAPVLLQVEALPFLPYTVERRLLDGRPYLLDCDDAWFHRYDQHHNPLVRGLLGRKIDRLMAGSACVLAGNHYVAERARASGAASVEILPTTLDVGAYDNLPPPDRTPATVGWIGAPQNCAYLTPLVPALKTLQAKEGLRLRVVSASKPDLGGLDFDFEPWNETTEIASIGRFDIGIMPLPDSPWERGKSGFKLVQYMAAGRAAIASPVGENRSILADPSLGILASSPAEWKTALAALAQSAEWRLAMGRAARTKARATYDRSLAADRLATIIGAL</sequence>
<organism evidence="1 2">
    <name type="scientific">Limibacillus halophilus</name>
    <dbReference type="NCBI Taxonomy" id="1579333"/>
    <lineage>
        <taxon>Bacteria</taxon>
        <taxon>Pseudomonadati</taxon>
        <taxon>Pseudomonadota</taxon>
        <taxon>Alphaproteobacteria</taxon>
        <taxon>Rhodospirillales</taxon>
        <taxon>Rhodovibrionaceae</taxon>
        <taxon>Limibacillus</taxon>
    </lineage>
</organism>
<accession>A0A839SP76</accession>
<dbReference type="AlphaFoldDB" id="A0A839SP76"/>
<dbReference type="EMBL" id="JACHXA010000002">
    <property type="protein sequence ID" value="MBB3064697.1"/>
    <property type="molecule type" value="Genomic_DNA"/>
</dbReference>
<dbReference type="RefSeq" id="WP_183415496.1">
    <property type="nucleotide sequence ID" value="NZ_JACHXA010000002.1"/>
</dbReference>
<dbReference type="Proteomes" id="UP000581135">
    <property type="component" value="Unassembled WGS sequence"/>
</dbReference>
<reference evidence="1 2" key="1">
    <citation type="submission" date="2020-08" db="EMBL/GenBank/DDBJ databases">
        <title>Genomic Encyclopedia of Type Strains, Phase III (KMG-III): the genomes of soil and plant-associated and newly described type strains.</title>
        <authorList>
            <person name="Whitman W."/>
        </authorList>
    </citation>
    <scope>NUCLEOTIDE SEQUENCE [LARGE SCALE GENOMIC DNA]</scope>
    <source>
        <strain evidence="1 2">CECT 8803</strain>
    </source>
</reference>
<name>A0A839SP76_9PROT</name>
<gene>
    <name evidence="1" type="ORF">FHR98_000969</name>
</gene>
<proteinExistence type="predicted"/>
<dbReference type="Gene3D" id="3.40.50.2000">
    <property type="entry name" value="Glycogen Phosphorylase B"/>
    <property type="match status" value="1"/>
</dbReference>
<dbReference type="SUPFAM" id="SSF53756">
    <property type="entry name" value="UDP-Glycosyltransferase/glycogen phosphorylase"/>
    <property type="match status" value="1"/>
</dbReference>
<protein>
    <submittedName>
        <fullName evidence="1">Uncharacterized protein</fullName>
    </submittedName>
</protein>